<dbReference type="Proteomes" id="UP000316882">
    <property type="component" value="Unassembled WGS sequence"/>
</dbReference>
<gene>
    <name evidence="1" type="ORF">BPA01_49060</name>
</gene>
<dbReference type="EMBL" id="BJMH01000037">
    <property type="protein sequence ID" value="GEB35326.1"/>
    <property type="molecule type" value="Genomic_DNA"/>
</dbReference>
<evidence type="ECO:0000313" key="2">
    <source>
        <dbReference type="Proteomes" id="UP000316882"/>
    </source>
</evidence>
<reference evidence="1 2" key="1">
    <citation type="submission" date="2019-06" db="EMBL/GenBank/DDBJ databases">
        <title>Whole genome shotgun sequence of Brevibacillus parabrevis NBRC 12334.</title>
        <authorList>
            <person name="Hosoyama A."/>
            <person name="Uohara A."/>
            <person name="Ohji S."/>
            <person name="Ichikawa N."/>
        </authorList>
    </citation>
    <scope>NUCLEOTIDE SEQUENCE [LARGE SCALE GENOMIC DNA]</scope>
    <source>
        <strain evidence="1 2">NBRC 12334</strain>
    </source>
</reference>
<dbReference type="InterPro" id="IPR036890">
    <property type="entry name" value="HATPase_C_sf"/>
</dbReference>
<comment type="caution">
    <text evidence="1">The sequence shown here is derived from an EMBL/GenBank/DDBJ whole genome shotgun (WGS) entry which is preliminary data.</text>
</comment>
<proteinExistence type="predicted"/>
<organism evidence="1 2">
    <name type="scientific">Brevibacillus parabrevis</name>
    <dbReference type="NCBI Taxonomy" id="54914"/>
    <lineage>
        <taxon>Bacteria</taxon>
        <taxon>Bacillati</taxon>
        <taxon>Bacillota</taxon>
        <taxon>Bacilli</taxon>
        <taxon>Bacillales</taxon>
        <taxon>Paenibacillaceae</taxon>
        <taxon>Brevibacillus</taxon>
    </lineage>
</organism>
<dbReference type="Gene3D" id="3.30.565.10">
    <property type="entry name" value="Histidine kinase-like ATPase, C-terminal domain"/>
    <property type="match status" value="1"/>
</dbReference>
<dbReference type="AlphaFoldDB" id="A0A4Y3PTJ0"/>
<accession>A0A4Y3PTJ0</accession>
<dbReference type="SUPFAM" id="SSF55874">
    <property type="entry name" value="ATPase domain of HSP90 chaperone/DNA topoisomerase II/histidine kinase"/>
    <property type="match status" value="1"/>
</dbReference>
<keyword evidence="2" id="KW-1185">Reference proteome</keyword>
<name>A0A4Y3PTJ0_BREPA</name>
<sequence>MRNITQQKNEVNIAISDFGIGIPSNVQSVIPGLTDSLAIQKATEQGFSTKSTPGNRGAGLDVLVKNVVKNNQGWVYIHSNHGIVKCKLGHNNDIAMEPSDISGFYPGTLFEIVLRTDTIEHVEEEEFEW</sequence>
<dbReference type="RefSeq" id="WP_233454194.1">
    <property type="nucleotide sequence ID" value="NZ_BJMH01000037.1"/>
</dbReference>
<evidence type="ECO:0008006" key="3">
    <source>
        <dbReference type="Google" id="ProtNLM"/>
    </source>
</evidence>
<protein>
    <recommendedName>
        <fullName evidence="3">Histidine kinase/HSP90-like ATPase domain-containing protein</fullName>
    </recommendedName>
</protein>
<evidence type="ECO:0000313" key="1">
    <source>
        <dbReference type="EMBL" id="GEB35326.1"/>
    </source>
</evidence>